<keyword evidence="1" id="KW-0472">Membrane</keyword>
<sequence length="371" mass="38981">MDESLTLWGILLTLTALGLWLEHRYRWAARVGGSLIILLLAALCANLGVIPQQSAVYDTIYGPVTSLAIVWLLLLVNLQDVRRLGRSALLAFGIAAVGTLMGALLASLLFHSRFGGDTPRLAGSLAASYIGGSLNFVSVGRALNLTDLLFTAATTADNLLTAVWLGFTLTLPSVLARFYPQRSATDALALSPLPTASAIAPLDLAILLSLGMGVLVLATALHQFWPVIPTVVWLTTLSVAIAQFQWVRYLRGTGALGMFSLNLFFTVIGAGTHLPSLVPVGVEIVLFAATIVFSHGVVISGLGYLFKLDVELLALASQAAVGGPTTAAAQASGRHQPALLGVGITLGLLGYGVANYLGWAMAQLLNWLELG</sequence>
<dbReference type="InterPro" id="IPR008537">
    <property type="entry name" value="DUF819"/>
</dbReference>
<accession>A0A2D2Q157</accession>
<feature type="transmembrane region" description="Helical" evidence="1">
    <location>
        <begin position="88"/>
        <end position="109"/>
    </location>
</feature>
<dbReference type="PANTHER" id="PTHR34289:SF8">
    <property type="entry name" value="DUF819 DOMAIN-CONTAINING PROTEIN"/>
    <property type="match status" value="1"/>
</dbReference>
<gene>
    <name evidence="2" type="ORF">BRW62_05090</name>
</gene>
<feature type="transmembrane region" description="Helical" evidence="1">
    <location>
        <begin position="200"/>
        <end position="221"/>
    </location>
</feature>
<reference evidence="3" key="2">
    <citation type="journal article" date="2022" name="Front. Microbiol.">
        <title>Comparative Genomic Analysis Revealed Distinct Molecular Components and Organization of CO2-Concentrating Mechanism in Thermophilic Cyanobacteria.</title>
        <authorList>
            <person name="Tang J."/>
            <person name="Zhou H."/>
            <person name="Yao D."/>
            <person name="Riaz S."/>
            <person name="You D."/>
            <person name="Klepacz-Smolka A."/>
            <person name="Daroch M."/>
        </authorList>
    </citation>
    <scope>NUCLEOTIDE SEQUENCE [LARGE SCALE GENOMIC DNA]</scope>
    <source>
        <strain evidence="3">PCC 6715</strain>
    </source>
</reference>
<protein>
    <recommendedName>
        <fullName evidence="4">DUF819 domain-containing protein</fullName>
    </recommendedName>
</protein>
<feature type="transmembrane region" description="Helical" evidence="1">
    <location>
        <begin position="159"/>
        <end position="179"/>
    </location>
</feature>
<name>A0A2D2Q157_PARLV</name>
<dbReference type="RefSeq" id="WP_099798581.1">
    <property type="nucleotide sequence ID" value="NZ_CP018092.1"/>
</dbReference>
<feature type="transmembrane region" description="Helical" evidence="1">
    <location>
        <begin position="56"/>
        <end position="76"/>
    </location>
</feature>
<evidence type="ECO:0000313" key="2">
    <source>
        <dbReference type="EMBL" id="ATS18234.1"/>
    </source>
</evidence>
<reference evidence="2 3" key="1">
    <citation type="submission" date="2016-11" db="EMBL/GenBank/DDBJ databases">
        <title>Complete genome sequence of thermophilic cyanobacteria strain Synechococcus sp. PCC6715.</title>
        <authorList>
            <person name="Tang J."/>
            <person name="Daroch M."/>
            <person name="Liang Y."/>
            <person name="Jiang D."/>
            <person name="Shah M."/>
        </authorList>
    </citation>
    <scope>NUCLEOTIDE SEQUENCE [LARGE SCALE GENOMIC DNA]</scope>
    <source>
        <strain evidence="2 3">PCC 6715</strain>
    </source>
</reference>
<evidence type="ECO:0000313" key="3">
    <source>
        <dbReference type="Proteomes" id="UP000231057"/>
    </source>
</evidence>
<feature type="transmembrane region" description="Helical" evidence="1">
    <location>
        <begin position="227"/>
        <end position="247"/>
    </location>
</feature>
<dbReference type="Proteomes" id="UP000231057">
    <property type="component" value="Chromosome"/>
</dbReference>
<dbReference type="AlphaFoldDB" id="A0A2D2Q157"/>
<keyword evidence="1" id="KW-1133">Transmembrane helix</keyword>
<dbReference type="PANTHER" id="PTHR34289">
    <property type="entry name" value="PROTEIN, PUTATIVE (DUF819)-RELATED"/>
    <property type="match status" value="1"/>
</dbReference>
<dbReference type="EMBL" id="CP018092">
    <property type="protein sequence ID" value="ATS18234.1"/>
    <property type="molecule type" value="Genomic_DNA"/>
</dbReference>
<feature type="transmembrane region" description="Helical" evidence="1">
    <location>
        <begin position="259"/>
        <end position="278"/>
    </location>
</feature>
<proteinExistence type="predicted"/>
<evidence type="ECO:0008006" key="4">
    <source>
        <dbReference type="Google" id="ProtNLM"/>
    </source>
</evidence>
<feature type="transmembrane region" description="Helical" evidence="1">
    <location>
        <begin position="338"/>
        <end position="362"/>
    </location>
</feature>
<keyword evidence="3" id="KW-1185">Reference proteome</keyword>
<evidence type="ECO:0000256" key="1">
    <source>
        <dbReference type="SAM" id="Phobius"/>
    </source>
</evidence>
<feature type="transmembrane region" description="Helical" evidence="1">
    <location>
        <begin position="284"/>
        <end position="306"/>
    </location>
</feature>
<organism evidence="2 3">
    <name type="scientific">Parathermosynechococcus lividus PCC 6715</name>
    <dbReference type="NCBI Taxonomy" id="1917166"/>
    <lineage>
        <taxon>Bacteria</taxon>
        <taxon>Bacillati</taxon>
        <taxon>Cyanobacteriota</taxon>
        <taxon>Cyanophyceae</taxon>
        <taxon>Acaryochloridales</taxon>
        <taxon>Thermosynechococcaceae</taxon>
        <taxon>Parathermosynechococcus</taxon>
    </lineage>
</organism>
<keyword evidence="1" id="KW-0812">Transmembrane</keyword>
<dbReference type="Pfam" id="PF05684">
    <property type="entry name" value="DUF819"/>
    <property type="match status" value="1"/>
</dbReference>
<feature type="transmembrane region" description="Helical" evidence="1">
    <location>
        <begin position="121"/>
        <end position="139"/>
    </location>
</feature>
<dbReference type="KEGG" id="slw:BRW62_05090"/>
<dbReference type="OrthoDB" id="653763at2"/>
<feature type="transmembrane region" description="Helical" evidence="1">
    <location>
        <begin position="28"/>
        <end position="49"/>
    </location>
</feature>